<keyword evidence="3" id="KW-1185">Reference proteome</keyword>
<sequence length="229" mass="25385">MSITTEQFFDGREMFVVHAMFRREFGLMPELVRGVAAGDQQRMRVVAGHLVGVATVLHHHHRAEDEQAWPFLLERGSEDVARIVQLMEIQHANIDELAAEVDVALEAWRGGATTVSRDALADILERLVPVLDQHMRLEEERAVPLMEKYITAAEWSQMVRAGAAGFDADGLTLGFGMLMYEGDPEIVDLAVAALPPEARTAIRQRAARAFAAHSERVHGTATPPRSTEL</sequence>
<proteinExistence type="predicted"/>
<protein>
    <submittedName>
        <fullName evidence="2">Hemerythrin HHE cation binding domain-containing protein</fullName>
    </submittedName>
</protein>
<gene>
    <name evidence="2" type="ORF">FB559_7292</name>
</gene>
<dbReference type="AlphaFoldDB" id="A0A543CWP9"/>
<evidence type="ECO:0000313" key="3">
    <source>
        <dbReference type="Proteomes" id="UP000316096"/>
    </source>
</evidence>
<evidence type="ECO:0000313" key="2">
    <source>
        <dbReference type="EMBL" id="TQM01532.1"/>
    </source>
</evidence>
<dbReference type="RefSeq" id="WP_141961353.1">
    <property type="nucleotide sequence ID" value="NZ_VFOZ01000001.1"/>
</dbReference>
<accession>A0A543CWP9</accession>
<reference evidence="2 3" key="1">
    <citation type="submission" date="2019-06" db="EMBL/GenBank/DDBJ databases">
        <title>Sequencing the genomes of 1000 actinobacteria strains.</title>
        <authorList>
            <person name="Klenk H.-P."/>
        </authorList>
    </citation>
    <scope>NUCLEOTIDE SEQUENCE [LARGE SCALE GENOMIC DNA]</scope>
    <source>
        <strain evidence="2 3">DSM 102200</strain>
    </source>
</reference>
<dbReference type="Proteomes" id="UP000316096">
    <property type="component" value="Unassembled WGS sequence"/>
</dbReference>
<dbReference type="Pfam" id="PF01814">
    <property type="entry name" value="Hemerythrin"/>
    <property type="match status" value="1"/>
</dbReference>
<dbReference type="OrthoDB" id="5197650at2"/>
<dbReference type="EMBL" id="VFOZ01000001">
    <property type="protein sequence ID" value="TQM01532.1"/>
    <property type="molecule type" value="Genomic_DNA"/>
</dbReference>
<name>A0A543CWP9_9ACTN</name>
<organism evidence="2 3">
    <name type="scientific">Actinoallomurus bryophytorum</name>
    <dbReference type="NCBI Taxonomy" id="1490222"/>
    <lineage>
        <taxon>Bacteria</taxon>
        <taxon>Bacillati</taxon>
        <taxon>Actinomycetota</taxon>
        <taxon>Actinomycetes</taxon>
        <taxon>Streptosporangiales</taxon>
        <taxon>Thermomonosporaceae</taxon>
        <taxon>Actinoallomurus</taxon>
    </lineage>
</organism>
<feature type="domain" description="Hemerythrin-like" evidence="1">
    <location>
        <begin position="17"/>
        <end position="145"/>
    </location>
</feature>
<comment type="caution">
    <text evidence="2">The sequence shown here is derived from an EMBL/GenBank/DDBJ whole genome shotgun (WGS) entry which is preliminary data.</text>
</comment>
<dbReference type="CDD" id="cd12108">
    <property type="entry name" value="Hr-like"/>
    <property type="match status" value="1"/>
</dbReference>
<dbReference type="Gene3D" id="1.20.120.520">
    <property type="entry name" value="nmb1532 protein domain like"/>
    <property type="match status" value="1"/>
</dbReference>
<dbReference type="InterPro" id="IPR012312">
    <property type="entry name" value="Hemerythrin-like"/>
</dbReference>
<evidence type="ECO:0000259" key="1">
    <source>
        <dbReference type="Pfam" id="PF01814"/>
    </source>
</evidence>